<dbReference type="SUPFAM" id="SSF52799">
    <property type="entry name" value="(Phosphotyrosine protein) phosphatases II"/>
    <property type="match status" value="1"/>
</dbReference>
<accession>A0A0R2I189</accession>
<proteinExistence type="predicted"/>
<dbReference type="STRING" id="396268.IV45_GL000960"/>
<dbReference type="EMBL" id="JQBW01000010">
    <property type="protein sequence ID" value="KRN58510.1"/>
    <property type="molecule type" value="Genomic_DNA"/>
</dbReference>
<sequence>MAHERIIPLRETNNFRDLGGYQTKDGRSVCWHRIYRADDLSKLASDDQAKMLKLRIKEDIDLRSHEECSQQSDRIPDQIRYIFNPVFRHDETQSTDVWAELEKKMKKEPFVGKQQMIKAYANMVNTSNARKAFQRLFEHLLSLKTDDALVFHGTAGKDRTGFSAYLILSALGVDQQTIIKDYMLTNTALMNYLHGQTAALRAGHHNETEIANYTALWTADKAYLRSAIQALKDNYGDLMGFLTEGLHLSANDINDLKKMYLQ</sequence>
<name>A0A0R2I189_9LACO</name>
<evidence type="ECO:0000313" key="1">
    <source>
        <dbReference type="EMBL" id="KRN58510.1"/>
    </source>
</evidence>
<dbReference type="InterPro" id="IPR026893">
    <property type="entry name" value="Tyr/Ser_Pase_IphP-type"/>
</dbReference>
<dbReference type="PATRIC" id="fig|396268.3.peg.972"/>
<protein>
    <submittedName>
        <fullName evidence="1">Protein tyrosine serine phosphatase</fullName>
    </submittedName>
</protein>
<dbReference type="Gene3D" id="3.90.190.10">
    <property type="entry name" value="Protein tyrosine phosphatase superfamily"/>
    <property type="match status" value="1"/>
</dbReference>
<evidence type="ECO:0000313" key="2">
    <source>
        <dbReference type="Proteomes" id="UP000050934"/>
    </source>
</evidence>
<dbReference type="GO" id="GO:0004721">
    <property type="term" value="F:phosphoprotein phosphatase activity"/>
    <property type="evidence" value="ECO:0007669"/>
    <property type="project" value="InterPro"/>
</dbReference>
<dbReference type="OrthoDB" id="1188001at2"/>
<gene>
    <name evidence="1" type="ORF">IV45_GL000960</name>
</gene>
<dbReference type="RefSeq" id="WP_057741997.1">
    <property type="nucleotide sequence ID" value="NZ_JQBW01000010.1"/>
</dbReference>
<dbReference type="Proteomes" id="UP000050934">
    <property type="component" value="Unassembled WGS sequence"/>
</dbReference>
<comment type="caution">
    <text evidence="1">The sequence shown here is derived from an EMBL/GenBank/DDBJ whole genome shotgun (WGS) entry which is preliminary data.</text>
</comment>
<dbReference type="Pfam" id="PF13350">
    <property type="entry name" value="Y_phosphatase3"/>
    <property type="match status" value="1"/>
</dbReference>
<dbReference type="AlphaFoldDB" id="A0A0R2I189"/>
<dbReference type="InterPro" id="IPR029021">
    <property type="entry name" value="Prot-tyrosine_phosphatase-like"/>
</dbReference>
<keyword evidence="2" id="KW-1185">Reference proteome</keyword>
<reference evidence="1 2" key="1">
    <citation type="journal article" date="2015" name="Genome Announc.">
        <title>Expanding the biotechnology potential of lactobacilli through comparative genomics of 213 strains and associated genera.</title>
        <authorList>
            <person name="Sun Z."/>
            <person name="Harris H.M."/>
            <person name="McCann A."/>
            <person name="Guo C."/>
            <person name="Argimon S."/>
            <person name="Zhang W."/>
            <person name="Yang X."/>
            <person name="Jeffery I.B."/>
            <person name="Cooney J.C."/>
            <person name="Kagawa T.F."/>
            <person name="Liu W."/>
            <person name="Song Y."/>
            <person name="Salvetti E."/>
            <person name="Wrobel A."/>
            <person name="Rasinkangas P."/>
            <person name="Parkhill J."/>
            <person name="Rea M.C."/>
            <person name="O'Sullivan O."/>
            <person name="Ritari J."/>
            <person name="Douillard F.P."/>
            <person name="Paul Ross R."/>
            <person name="Yang R."/>
            <person name="Briner A.E."/>
            <person name="Felis G.E."/>
            <person name="de Vos W.M."/>
            <person name="Barrangou R."/>
            <person name="Klaenhammer T.R."/>
            <person name="Caufield P.W."/>
            <person name="Cui Y."/>
            <person name="Zhang H."/>
            <person name="O'Toole P.W."/>
        </authorList>
    </citation>
    <scope>NUCLEOTIDE SEQUENCE [LARGE SCALE GENOMIC DNA]</scope>
    <source>
        <strain evidence="1 2">DSM 17896</strain>
    </source>
</reference>
<organism evidence="1 2">
    <name type="scientific">Limosilactobacillus secaliphilus</name>
    <dbReference type="NCBI Taxonomy" id="396268"/>
    <lineage>
        <taxon>Bacteria</taxon>
        <taxon>Bacillati</taxon>
        <taxon>Bacillota</taxon>
        <taxon>Bacilli</taxon>
        <taxon>Lactobacillales</taxon>
        <taxon>Lactobacillaceae</taxon>
        <taxon>Limosilactobacillus</taxon>
    </lineage>
</organism>